<evidence type="ECO:0000313" key="18">
    <source>
        <dbReference type="EMBL" id="KAK9841601.1"/>
    </source>
</evidence>
<dbReference type="GO" id="GO:0005739">
    <property type="term" value="C:mitochondrion"/>
    <property type="evidence" value="ECO:0007669"/>
    <property type="project" value="UniProtKB-SubCell"/>
</dbReference>
<evidence type="ECO:0000256" key="13">
    <source>
        <dbReference type="ARBA" id="ARBA00032406"/>
    </source>
</evidence>
<keyword evidence="12" id="KW-0012">Acyltransferase</keyword>
<evidence type="ECO:0000256" key="8">
    <source>
        <dbReference type="ARBA" id="ARBA00022679"/>
    </source>
</evidence>
<dbReference type="InterPro" id="IPR050537">
    <property type="entry name" value="2-oxoacid_dehydrogenase"/>
</dbReference>
<keyword evidence="9" id="KW-0450">Lipoyl</keyword>
<evidence type="ECO:0000256" key="1">
    <source>
        <dbReference type="ARBA" id="ARBA00001938"/>
    </source>
</evidence>
<dbReference type="Proteomes" id="UP001438707">
    <property type="component" value="Unassembled WGS sequence"/>
</dbReference>
<keyword evidence="11" id="KW-0496">Mitochondrion</keyword>
<sequence>MGDSITEGTVAGVEKQPGDSVKEDDVLLQIETDKVTIDVRYTESGEGTLKEMLVQADDTVSVGQEVAVVAKGEVSQQQPSKEEQKPSEPKQEAAPESKKDEKPAQQPPQQPQPQPPAQPRKGSQPKSPPTQQPKPSSLKEGQEAAAGTPLRPERRVKMTRLRARVAERLKGAQNTYAMLTTFNEIDMTNLMQLRTEFKDTFIEKHGVKLGFMSAFVKAAADALHLVPAVNAVIDGDEIVYRDFTDISIAVATPKGLVVPVLRNADLLGFAGVEKAINALGKKARDGTISIDDMAGGTFTISNGGVYGSLLSTPIINPPQSAILGMHSITQRPMVVGKEILPRPVMNVALTYDHRLIDGREAVTFLRRVKDVVEDPRRLLLDC</sequence>
<evidence type="ECO:0000256" key="16">
    <source>
        <dbReference type="SAM" id="MobiDB-lite"/>
    </source>
</evidence>
<dbReference type="GO" id="GO:0045252">
    <property type="term" value="C:oxoglutarate dehydrogenase complex"/>
    <property type="evidence" value="ECO:0007669"/>
    <property type="project" value="InterPro"/>
</dbReference>
<evidence type="ECO:0000259" key="17">
    <source>
        <dbReference type="PROSITE" id="PS50968"/>
    </source>
</evidence>
<feature type="region of interest" description="Disordered" evidence="16">
    <location>
        <begin position="70"/>
        <end position="157"/>
    </location>
</feature>
<dbReference type="Pfam" id="PF00364">
    <property type="entry name" value="Biotin_lipoyl"/>
    <property type="match status" value="1"/>
</dbReference>
<evidence type="ECO:0000256" key="9">
    <source>
        <dbReference type="ARBA" id="ARBA00022823"/>
    </source>
</evidence>
<evidence type="ECO:0000256" key="7">
    <source>
        <dbReference type="ARBA" id="ARBA00022532"/>
    </source>
</evidence>
<feature type="compositionally biased region" description="Basic and acidic residues" evidence="16">
    <location>
        <begin position="80"/>
        <end position="103"/>
    </location>
</feature>
<evidence type="ECO:0000256" key="6">
    <source>
        <dbReference type="ARBA" id="ARBA00012945"/>
    </source>
</evidence>
<protein>
    <recommendedName>
        <fullName evidence="6">dihydrolipoyllysine-residue succinyltransferase</fullName>
        <ecNumber evidence="6">2.3.1.61</ecNumber>
    </recommendedName>
    <alternativeName>
        <fullName evidence="13">2-oxoglutarate dehydrogenase complex component E2</fullName>
    </alternativeName>
</protein>
<evidence type="ECO:0000256" key="10">
    <source>
        <dbReference type="ARBA" id="ARBA00022946"/>
    </source>
</evidence>
<dbReference type="InterPro" id="IPR000089">
    <property type="entry name" value="Biotin_lipoyl"/>
</dbReference>
<comment type="function">
    <text evidence="14">The 2-oxoglutarate dehydrogenase complex catalyzes the overall conversion of 2-oxoglutarate to succinyl-CoA and CO(2). It contains multiple copies of three enzymatic components: 2-oxoglutarate dehydrogenase (E1), dihydrolipoamide succinyltransferase (E2) and lipoamide dehydrogenase (E3).</text>
</comment>
<name>A0AAW1S7W1_9CHLO</name>
<dbReference type="SUPFAM" id="SSF52777">
    <property type="entry name" value="CoA-dependent acyltransferases"/>
    <property type="match status" value="1"/>
</dbReference>
<evidence type="ECO:0000256" key="5">
    <source>
        <dbReference type="ARBA" id="ARBA00011484"/>
    </source>
</evidence>
<dbReference type="CDD" id="cd06849">
    <property type="entry name" value="lipoyl_domain"/>
    <property type="match status" value="1"/>
</dbReference>
<feature type="region of interest" description="Disordered" evidence="16">
    <location>
        <begin position="1"/>
        <end position="25"/>
    </location>
</feature>
<keyword evidence="8" id="KW-0808">Transferase</keyword>
<comment type="cofactor">
    <cofactor evidence="1">
        <name>(R)-lipoate</name>
        <dbReference type="ChEBI" id="CHEBI:83088"/>
    </cofactor>
</comment>
<comment type="subunit">
    <text evidence="5">Forms a 24-polypeptide structural core with octahedral symmetry.</text>
</comment>
<gene>
    <name evidence="18" type="ORF">WJX74_008542</name>
</gene>
<feature type="compositionally biased region" description="Basic and acidic residues" evidence="16">
    <location>
        <begin position="16"/>
        <end position="25"/>
    </location>
</feature>
<proteinExistence type="inferred from homology"/>
<dbReference type="EC" id="2.3.1.61" evidence="6"/>
<accession>A0AAW1S7W1</accession>
<dbReference type="PANTHER" id="PTHR43416">
    <property type="entry name" value="DIHYDROLIPOYLLYSINE-RESIDUE SUCCINYLTRANSFERASE COMPONENT OF 2-OXOGLUTARATE DEHYDROGENASE COMPLEX, MITOCHONDRIAL-RELATED"/>
    <property type="match status" value="1"/>
</dbReference>
<dbReference type="PROSITE" id="PS50968">
    <property type="entry name" value="BIOTINYL_LIPOYL"/>
    <property type="match status" value="1"/>
</dbReference>
<comment type="similarity">
    <text evidence="4">Belongs to the 2-oxoacid dehydrogenase family.</text>
</comment>
<dbReference type="GO" id="GO:0004149">
    <property type="term" value="F:dihydrolipoyllysine-residue succinyltransferase activity"/>
    <property type="evidence" value="ECO:0007669"/>
    <property type="project" value="UniProtKB-EC"/>
</dbReference>
<comment type="pathway">
    <text evidence="3">Amino-acid degradation; L-lysine degradation via saccharopine pathway; glutaryl-CoA from L-lysine: step 6/6.</text>
</comment>
<evidence type="ECO:0000256" key="3">
    <source>
        <dbReference type="ARBA" id="ARBA00005145"/>
    </source>
</evidence>
<dbReference type="EMBL" id="JALJOS010000003">
    <property type="protein sequence ID" value="KAK9841601.1"/>
    <property type="molecule type" value="Genomic_DNA"/>
</dbReference>
<evidence type="ECO:0000256" key="12">
    <source>
        <dbReference type="ARBA" id="ARBA00023315"/>
    </source>
</evidence>
<comment type="catalytic activity">
    <reaction evidence="15">
        <text>N(6)-[(R)-dihydrolipoyl]-L-lysyl-[protein] + succinyl-CoA = N(6)-[(R)-S(8)-succinyldihydrolipoyl]-L-lysyl-[protein] + CoA</text>
        <dbReference type="Rhea" id="RHEA:15213"/>
        <dbReference type="Rhea" id="RHEA-COMP:10475"/>
        <dbReference type="Rhea" id="RHEA-COMP:20092"/>
        <dbReference type="ChEBI" id="CHEBI:57287"/>
        <dbReference type="ChEBI" id="CHEBI:57292"/>
        <dbReference type="ChEBI" id="CHEBI:83100"/>
        <dbReference type="ChEBI" id="CHEBI:83120"/>
        <dbReference type="EC" id="2.3.1.61"/>
    </reaction>
</comment>
<dbReference type="SUPFAM" id="SSF51230">
    <property type="entry name" value="Single hybrid motif"/>
    <property type="match status" value="1"/>
</dbReference>
<keyword evidence="10" id="KW-0809">Transit peptide</keyword>
<dbReference type="FunFam" id="3.30.559.10:FF:000006">
    <property type="entry name" value="Dihydrolipoyllysine-residue succinyltransferase component of 2-oxoglutarate dehydrogenase complex, mitochondrial"/>
    <property type="match status" value="1"/>
</dbReference>
<dbReference type="InterPro" id="IPR023213">
    <property type="entry name" value="CAT-like_dom_sf"/>
</dbReference>
<keyword evidence="7" id="KW-0816">Tricarboxylic acid cycle</keyword>
<dbReference type="GO" id="GO:0006099">
    <property type="term" value="P:tricarboxylic acid cycle"/>
    <property type="evidence" value="ECO:0007669"/>
    <property type="project" value="UniProtKB-KW"/>
</dbReference>
<evidence type="ECO:0000256" key="2">
    <source>
        <dbReference type="ARBA" id="ARBA00004173"/>
    </source>
</evidence>
<dbReference type="InterPro" id="IPR011053">
    <property type="entry name" value="Single_hybrid_motif"/>
</dbReference>
<dbReference type="AlphaFoldDB" id="A0AAW1S7W1"/>
<dbReference type="InterPro" id="IPR001078">
    <property type="entry name" value="2-oxoacid_DH_actylTfrase"/>
</dbReference>
<organism evidence="18 19">
    <name type="scientific">Apatococcus lobatus</name>
    <dbReference type="NCBI Taxonomy" id="904363"/>
    <lineage>
        <taxon>Eukaryota</taxon>
        <taxon>Viridiplantae</taxon>
        <taxon>Chlorophyta</taxon>
        <taxon>core chlorophytes</taxon>
        <taxon>Trebouxiophyceae</taxon>
        <taxon>Chlorellales</taxon>
        <taxon>Chlorellaceae</taxon>
        <taxon>Apatococcus</taxon>
    </lineage>
</organism>
<dbReference type="PANTHER" id="PTHR43416:SF5">
    <property type="entry name" value="DIHYDROLIPOYLLYSINE-RESIDUE SUCCINYLTRANSFERASE COMPONENT OF 2-OXOGLUTARATE DEHYDROGENASE COMPLEX, MITOCHONDRIAL"/>
    <property type="match status" value="1"/>
</dbReference>
<evidence type="ECO:0000256" key="4">
    <source>
        <dbReference type="ARBA" id="ARBA00007317"/>
    </source>
</evidence>
<dbReference type="NCBIfam" id="TIGR01347">
    <property type="entry name" value="sucB"/>
    <property type="match status" value="1"/>
</dbReference>
<dbReference type="Gene3D" id="3.30.559.10">
    <property type="entry name" value="Chloramphenicol acetyltransferase-like domain"/>
    <property type="match status" value="1"/>
</dbReference>
<evidence type="ECO:0000256" key="14">
    <source>
        <dbReference type="ARBA" id="ARBA00037426"/>
    </source>
</evidence>
<comment type="subcellular location">
    <subcellularLocation>
        <location evidence="2">Mitochondrion</location>
    </subcellularLocation>
</comment>
<evidence type="ECO:0000256" key="15">
    <source>
        <dbReference type="ARBA" id="ARBA00052761"/>
    </source>
</evidence>
<evidence type="ECO:0000313" key="19">
    <source>
        <dbReference type="Proteomes" id="UP001438707"/>
    </source>
</evidence>
<reference evidence="18 19" key="1">
    <citation type="journal article" date="2024" name="Nat. Commun.">
        <title>Phylogenomics reveals the evolutionary origins of lichenization in chlorophyte algae.</title>
        <authorList>
            <person name="Puginier C."/>
            <person name="Libourel C."/>
            <person name="Otte J."/>
            <person name="Skaloud P."/>
            <person name="Haon M."/>
            <person name="Grisel S."/>
            <person name="Petersen M."/>
            <person name="Berrin J.G."/>
            <person name="Delaux P.M."/>
            <person name="Dal Grande F."/>
            <person name="Keller J."/>
        </authorList>
    </citation>
    <scope>NUCLEOTIDE SEQUENCE [LARGE SCALE GENOMIC DNA]</scope>
    <source>
        <strain evidence="18 19">SAG 2145</strain>
    </source>
</reference>
<comment type="caution">
    <text evidence="18">The sequence shown here is derived from an EMBL/GenBank/DDBJ whole genome shotgun (WGS) entry which is preliminary data.</text>
</comment>
<evidence type="ECO:0000256" key="11">
    <source>
        <dbReference type="ARBA" id="ARBA00023128"/>
    </source>
</evidence>
<keyword evidence="19" id="KW-1185">Reference proteome</keyword>
<dbReference type="Gene3D" id="2.40.50.100">
    <property type="match status" value="1"/>
</dbReference>
<dbReference type="Pfam" id="PF00198">
    <property type="entry name" value="2-oxoacid_dh"/>
    <property type="match status" value="1"/>
</dbReference>
<feature type="compositionally biased region" description="Pro residues" evidence="16">
    <location>
        <begin position="105"/>
        <end position="118"/>
    </location>
</feature>
<dbReference type="InterPro" id="IPR006255">
    <property type="entry name" value="SucB"/>
</dbReference>
<feature type="domain" description="Lipoyl-binding" evidence="17">
    <location>
        <begin position="1"/>
        <end position="70"/>
    </location>
</feature>
<dbReference type="NCBIfam" id="NF004309">
    <property type="entry name" value="PRK05704.1"/>
    <property type="match status" value="1"/>
</dbReference>